<dbReference type="PANTHER" id="PTHR46128:SF159">
    <property type="entry name" value="PENTACOTRIPEPTIDE-REPEAT REGION OF PRORP DOMAIN-CONTAINING PROTEIN"/>
    <property type="match status" value="1"/>
</dbReference>
<accession>A0A022R5C9</accession>
<dbReference type="Pfam" id="PF13812">
    <property type="entry name" value="PPR_3"/>
    <property type="match status" value="1"/>
</dbReference>
<dbReference type="InterPro" id="IPR002885">
    <property type="entry name" value="PPR_rpt"/>
</dbReference>
<dbReference type="GO" id="GO:0003729">
    <property type="term" value="F:mRNA binding"/>
    <property type="evidence" value="ECO:0000318"/>
    <property type="project" value="GO_Central"/>
</dbReference>
<dbReference type="GO" id="GO:0005737">
    <property type="term" value="C:cytoplasm"/>
    <property type="evidence" value="ECO:0000318"/>
    <property type="project" value="GO_Central"/>
</dbReference>
<keyword evidence="2" id="KW-0677">Repeat</keyword>
<dbReference type="NCBIfam" id="TIGR00756">
    <property type="entry name" value="PPR"/>
    <property type="match status" value="5"/>
</dbReference>
<feature type="repeat" description="PPR" evidence="3">
    <location>
        <begin position="193"/>
        <end position="227"/>
    </location>
</feature>
<dbReference type="Pfam" id="PF01535">
    <property type="entry name" value="PPR"/>
    <property type="match status" value="3"/>
</dbReference>
<feature type="repeat" description="PPR" evidence="3">
    <location>
        <begin position="263"/>
        <end position="297"/>
    </location>
</feature>
<feature type="repeat" description="PPR" evidence="3">
    <location>
        <begin position="228"/>
        <end position="262"/>
    </location>
</feature>
<dbReference type="AlphaFoldDB" id="A0A022R5C9"/>
<dbReference type="GO" id="GO:0006397">
    <property type="term" value="P:mRNA processing"/>
    <property type="evidence" value="ECO:0000318"/>
    <property type="project" value="GO_Central"/>
</dbReference>
<evidence type="ECO:0008006" key="7">
    <source>
        <dbReference type="Google" id="ProtNLM"/>
    </source>
</evidence>
<protein>
    <recommendedName>
        <fullName evidence="7">Pentacotripeptide-repeat region of PRORP domain-containing protein</fullName>
    </recommendedName>
</protein>
<gene>
    <name evidence="5" type="ORF">MIMGU_mgv1a024736mg</name>
</gene>
<name>A0A022R5C9_ERYGU</name>
<comment type="similarity">
    <text evidence="1">Belongs to the PPR family. P subfamily.</text>
</comment>
<evidence type="ECO:0000313" key="6">
    <source>
        <dbReference type="Proteomes" id="UP000030748"/>
    </source>
</evidence>
<dbReference type="EMBL" id="KI630674">
    <property type="protein sequence ID" value="EYU34838.1"/>
    <property type="molecule type" value="Genomic_DNA"/>
</dbReference>
<feature type="repeat" description="PPR" evidence="3">
    <location>
        <begin position="298"/>
        <end position="332"/>
    </location>
</feature>
<evidence type="ECO:0000256" key="2">
    <source>
        <dbReference type="ARBA" id="ARBA00022737"/>
    </source>
</evidence>
<keyword evidence="6" id="KW-1185">Reference proteome</keyword>
<dbReference type="Pfam" id="PF13041">
    <property type="entry name" value="PPR_2"/>
    <property type="match status" value="1"/>
</dbReference>
<dbReference type="InterPro" id="IPR011990">
    <property type="entry name" value="TPR-like_helical_dom_sf"/>
</dbReference>
<dbReference type="eggNOG" id="KOG4197">
    <property type="taxonomic scope" value="Eukaryota"/>
</dbReference>
<feature type="region of interest" description="Disordered" evidence="4">
    <location>
        <begin position="1"/>
        <end position="23"/>
    </location>
</feature>
<evidence type="ECO:0000313" key="5">
    <source>
        <dbReference type="EMBL" id="EYU34838.1"/>
    </source>
</evidence>
<organism evidence="5 6">
    <name type="scientific">Erythranthe guttata</name>
    <name type="common">Yellow monkey flower</name>
    <name type="synonym">Mimulus guttatus</name>
    <dbReference type="NCBI Taxonomy" id="4155"/>
    <lineage>
        <taxon>Eukaryota</taxon>
        <taxon>Viridiplantae</taxon>
        <taxon>Streptophyta</taxon>
        <taxon>Embryophyta</taxon>
        <taxon>Tracheophyta</taxon>
        <taxon>Spermatophyta</taxon>
        <taxon>Magnoliopsida</taxon>
        <taxon>eudicotyledons</taxon>
        <taxon>Gunneridae</taxon>
        <taxon>Pentapetalae</taxon>
        <taxon>asterids</taxon>
        <taxon>lamiids</taxon>
        <taxon>Lamiales</taxon>
        <taxon>Phrymaceae</taxon>
        <taxon>Erythranthe</taxon>
    </lineage>
</organism>
<dbReference type="PROSITE" id="PS51375">
    <property type="entry name" value="PPR"/>
    <property type="match status" value="6"/>
</dbReference>
<dbReference type="Proteomes" id="UP000030748">
    <property type="component" value="Unassembled WGS sequence"/>
</dbReference>
<dbReference type="InterPro" id="IPR050872">
    <property type="entry name" value="PPR_P_subfamily"/>
</dbReference>
<evidence type="ECO:0000256" key="4">
    <source>
        <dbReference type="SAM" id="MobiDB-lite"/>
    </source>
</evidence>
<feature type="repeat" description="PPR" evidence="3">
    <location>
        <begin position="90"/>
        <end position="124"/>
    </location>
</feature>
<sequence>MAADRHSSPQDYTLPSTDKTRRYEGEEFKERNLTANLKEVETVCKAVLDECGINLNHKLVLCVLQRFNHARKPAFRFFRWAGDRPGFSHDSTTYNAMMNILGKTRQFQTLVSLLDEMGEKGFLTMETFTMCIKVFAAAKERKKAVAIVDLMKKYNFKVGIETVNCLLDALGRAKLAKEAQTLFEKLEHKFAPNLKTYTILINGWCTVKNLMEAARMWNEMIDKGFKPDIVAHNIMLEGLLRSHTRSDAIKLFEVMKCKGPLPTVRSYSVLIKNLCKHGHLKEAIDYFDEMVDSGCGPDAAVYTCLMTGFANQKNMDIVYGLLNEMKEKNCQPDGRLYNALIKMMVNRRMPDEAEMKRRGFRPDKNSYTVLVGGLVRQGRLNESCRYLEKMIDKRMRAPRIDYKKFSAGFYWSGGMNCLEDLAEKMKLSVESRKSN</sequence>
<proteinExistence type="inferred from homology"/>
<dbReference type="Gene3D" id="1.25.40.10">
    <property type="entry name" value="Tetratricopeptide repeat domain"/>
    <property type="match status" value="3"/>
</dbReference>
<reference evidence="5 6" key="1">
    <citation type="journal article" date="2013" name="Proc. Natl. Acad. Sci. U.S.A.">
        <title>Fine-scale variation in meiotic recombination in Mimulus inferred from population shotgun sequencing.</title>
        <authorList>
            <person name="Hellsten U."/>
            <person name="Wright K.M."/>
            <person name="Jenkins J."/>
            <person name="Shu S."/>
            <person name="Yuan Y."/>
            <person name="Wessler S.R."/>
            <person name="Schmutz J."/>
            <person name="Willis J.H."/>
            <person name="Rokhsar D.S."/>
        </authorList>
    </citation>
    <scope>NUCLEOTIDE SEQUENCE [LARGE SCALE GENOMIC DNA]</scope>
    <source>
        <strain evidence="6">cv. DUN x IM62</strain>
    </source>
</reference>
<feature type="repeat" description="PPR" evidence="3">
    <location>
        <begin position="363"/>
        <end position="397"/>
    </location>
</feature>
<dbReference type="PANTHER" id="PTHR46128">
    <property type="entry name" value="MITOCHONDRIAL GROUP I INTRON SPLICING FACTOR CCM1"/>
    <property type="match status" value="1"/>
</dbReference>
<evidence type="ECO:0000256" key="3">
    <source>
        <dbReference type="PROSITE-ProRule" id="PRU00708"/>
    </source>
</evidence>
<evidence type="ECO:0000256" key="1">
    <source>
        <dbReference type="ARBA" id="ARBA00007626"/>
    </source>
</evidence>